<proteinExistence type="predicted"/>
<feature type="region of interest" description="Disordered" evidence="1">
    <location>
        <begin position="128"/>
        <end position="147"/>
    </location>
</feature>
<organism evidence="2 3">
    <name type="scientific">Kitasatospora nipponensis</name>
    <dbReference type="NCBI Taxonomy" id="258049"/>
    <lineage>
        <taxon>Bacteria</taxon>
        <taxon>Bacillati</taxon>
        <taxon>Actinomycetota</taxon>
        <taxon>Actinomycetes</taxon>
        <taxon>Kitasatosporales</taxon>
        <taxon>Streptomycetaceae</taxon>
        <taxon>Kitasatospora</taxon>
    </lineage>
</organism>
<evidence type="ECO:0000256" key="1">
    <source>
        <dbReference type="SAM" id="MobiDB-lite"/>
    </source>
</evidence>
<dbReference type="InterPro" id="IPR009003">
    <property type="entry name" value="Peptidase_S1_PA"/>
</dbReference>
<evidence type="ECO:0008006" key="4">
    <source>
        <dbReference type="Google" id="ProtNLM"/>
    </source>
</evidence>
<dbReference type="SUPFAM" id="SSF50494">
    <property type="entry name" value="Trypsin-like serine proteases"/>
    <property type="match status" value="1"/>
</dbReference>
<dbReference type="EMBL" id="BAAALF010000068">
    <property type="protein sequence ID" value="GAA1244662.1"/>
    <property type="molecule type" value="Genomic_DNA"/>
</dbReference>
<sequence length="147" mass="15095">MAKSLVIPAQRITAVSPADFVTRAQALAGVPVQASPAPESADTYGRDDDSSPFWAGAELLTPNNSFCSSGFAGSYAGNAVVLTASHCGTSGTFTTGTNSVEGWAGDSNLGYDTTFVNLNGNGGTQLRGGMERPERLPQAHCELGPQP</sequence>
<protein>
    <recommendedName>
        <fullName evidence="4">Trypsin</fullName>
    </recommendedName>
</protein>
<reference evidence="3" key="1">
    <citation type="journal article" date="2019" name="Int. J. Syst. Evol. Microbiol.">
        <title>The Global Catalogue of Microorganisms (GCM) 10K type strain sequencing project: providing services to taxonomists for standard genome sequencing and annotation.</title>
        <authorList>
            <consortium name="The Broad Institute Genomics Platform"/>
            <consortium name="The Broad Institute Genome Sequencing Center for Infectious Disease"/>
            <person name="Wu L."/>
            <person name="Ma J."/>
        </authorList>
    </citation>
    <scope>NUCLEOTIDE SEQUENCE [LARGE SCALE GENOMIC DNA]</scope>
    <source>
        <strain evidence="3">JCM 13004</strain>
    </source>
</reference>
<accession>A0ABP4H2E1</accession>
<dbReference type="InterPro" id="IPR043504">
    <property type="entry name" value="Peptidase_S1_PA_chymotrypsin"/>
</dbReference>
<gene>
    <name evidence="2" type="ORF">GCM10009665_39410</name>
</gene>
<dbReference type="Proteomes" id="UP001500037">
    <property type="component" value="Unassembled WGS sequence"/>
</dbReference>
<keyword evidence="3" id="KW-1185">Reference proteome</keyword>
<evidence type="ECO:0000313" key="2">
    <source>
        <dbReference type="EMBL" id="GAA1244662.1"/>
    </source>
</evidence>
<evidence type="ECO:0000313" key="3">
    <source>
        <dbReference type="Proteomes" id="UP001500037"/>
    </source>
</evidence>
<comment type="caution">
    <text evidence="2">The sequence shown here is derived from an EMBL/GenBank/DDBJ whole genome shotgun (WGS) entry which is preliminary data.</text>
</comment>
<name>A0ABP4H2E1_9ACTN</name>
<dbReference type="Gene3D" id="2.40.10.10">
    <property type="entry name" value="Trypsin-like serine proteases"/>
    <property type="match status" value="1"/>
</dbReference>